<feature type="compositionally biased region" description="Low complexity" evidence="5">
    <location>
        <begin position="741"/>
        <end position="759"/>
    </location>
</feature>
<feature type="compositionally biased region" description="Acidic residues" evidence="5">
    <location>
        <begin position="778"/>
        <end position="791"/>
    </location>
</feature>
<comment type="caution">
    <text evidence="7">The sequence shown here is derived from an EMBL/GenBank/DDBJ whole genome shotgun (WGS) entry which is preliminary data.</text>
</comment>
<accession>A0AB34G5G8</accession>
<dbReference type="PANTHER" id="PTHR34105:SF1">
    <property type="entry name" value="PROLINE-, GLUTAMIC ACID- AND LEUCINE-RICH PROTEIN 1"/>
    <property type="match status" value="1"/>
</dbReference>
<comment type="subcellular location">
    <subcellularLocation>
        <location evidence="1">Nucleus</location>
    </subcellularLocation>
</comment>
<keyword evidence="4" id="KW-0539">Nucleus</keyword>
<evidence type="ECO:0000256" key="3">
    <source>
        <dbReference type="ARBA" id="ARBA00021502"/>
    </source>
</evidence>
<feature type="region of interest" description="Disordered" evidence="5">
    <location>
        <begin position="668"/>
        <end position="791"/>
    </location>
</feature>
<name>A0AB34G5G8_9HYPO</name>
<keyword evidence="8" id="KW-1185">Reference proteome</keyword>
<gene>
    <name evidence="7" type="primary">RIX1</name>
    <name evidence="7" type="ORF">O9K51_01433</name>
</gene>
<evidence type="ECO:0000259" key="6">
    <source>
        <dbReference type="Pfam" id="PF08167"/>
    </source>
</evidence>
<evidence type="ECO:0000256" key="4">
    <source>
        <dbReference type="ARBA" id="ARBA00023242"/>
    </source>
</evidence>
<dbReference type="SUPFAM" id="SSF48371">
    <property type="entry name" value="ARM repeat"/>
    <property type="match status" value="1"/>
</dbReference>
<dbReference type="GO" id="GO:0006364">
    <property type="term" value="P:rRNA processing"/>
    <property type="evidence" value="ECO:0007669"/>
    <property type="project" value="TreeGrafter"/>
</dbReference>
<dbReference type="Proteomes" id="UP001163105">
    <property type="component" value="Unassembled WGS sequence"/>
</dbReference>
<feature type="region of interest" description="Disordered" evidence="5">
    <location>
        <begin position="128"/>
        <end position="148"/>
    </location>
</feature>
<evidence type="ECO:0000313" key="7">
    <source>
        <dbReference type="EMBL" id="KAJ6446660.1"/>
    </source>
</evidence>
<evidence type="ECO:0000256" key="5">
    <source>
        <dbReference type="SAM" id="MobiDB-lite"/>
    </source>
</evidence>
<feature type="region of interest" description="Disordered" evidence="5">
    <location>
        <begin position="45"/>
        <end position="64"/>
    </location>
</feature>
<dbReference type="InterPro" id="IPR012583">
    <property type="entry name" value="RIX1_N"/>
</dbReference>
<feature type="compositionally biased region" description="Acidic residues" evidence="5">
    <location>
        <begin position="760"/>
        <end position="770"/>
    </location>
</feature>
<proteinExistence type="inferred from homology"/>
<dbReference type="EMBL" id="JAQHRD010000001">
    <property type="protein sequence ID" value="KAJ6446660.1"/>
    <property type="molecule type" value="Genomic_DNA"/>
</dbReference>
<dbReference type="InterPro" id="IPR016024">
    <property type="entry name" value="ARM-type_fold"/>
</dbReference>
<comment type="similarity">
    <text evidence="2">Belongs to the RIX1/PELP1 family.</text>
</comment>
<feature type="domain" description="Pre-rRNA-processing protein RIX1 N-terminal" evidence="6">
    <location>
        <begin position="9"/>
        <end position="250"/>
    </location>
</feature>
<reference evidence="7" key="1">
    <citation type="submission" date="2023-01" db="EMBL/GenBank/DDBJ databases">
        <title>The growth and conidiation of Purpureocillium lavendulum are regulated by nitrogen source and histone H3K14 acetylation.</title>
        <authorList>
            <person name="Tang P."/>
            <person name="Han J."/>
            <person name="Zhang C."/>
            <person name="Tang P."/>
            <person name="Qi F."/>
            <person name="Zhang K."/>
            <person name="Liang L."/>
        </authorList>
    </citation>
    <scope>NUCLEOTIDE SEQUENCE</scope>
    <source>
        <strain evidence="7">YMF1.00683</strain>
    </source>
</reference>
<evidence type="ECO:0000256" key="2">
    <source>
        <dbReference type="ARBA" id="ARBA00010511"/>
    </source>
</evidence>
<dbReference type="GO" id="GO:0005634">
    <property type="term" value="C:nucleus"/>
    <property type="evidence" value="ECO:0007669"/>
    <property type="project" value="UniProtKB-SubCell"/>
</dbReference>
<dbReference type="AlphaFoldDB" id="A0AB34G5G8"/>
<sequence length="791" mass="84933">MPPSAPPPDLRVLCRKLTSIPPAQLPHALPALTRHVVRCKDALAAAPHEQQQQQQKSKDDAASAQSAAALVHKLKASITTLLNGRSREARFAAVGLVKAVVDVGGWEMLRASEPWARGLLSIIQVRRDTTSEPPSVPPHADPDSRHQKGDSFAAKELAVVVLTRIFALVHPYQTLVREIATPNIPAFVTACLQLVKPPAAGSASTAPLAFVETVYDAFSTLIPLYATTFRPFGSQIRSAVRPSLAPTSSDEVLVPHSLQRSAGRLAISLHHVAAKSGGSEEWSKTVDAVLRQLHATADQVLRAVDESWEATGGYGKTTVDFADEPKGGSTSTDQLPPWTGLDAGVERLVGLFRHLSDCLLCATKGAVTIPLSALLDAISRVCLITRQSPRSQTWDQALETNAAVGREEKEELWSLMPEIHVAALGLIQTMLRRLGRGMLPLVSEAMDHLVRVFKSGMDVPDVRRNGYVVLDGLLTLSGQTLSKPTVAMLEPLIAACCRDLQQDAGFLKPASKPVPQSKDSKKAGVANVDLFLLQPQASAAAEDVSVLDPDHKAAADSLLPTLLSALPQQHLKPTLRGLLDKTAILTQSRDAMLASVLNPFKDQRGRMYPSILPHLARAYPHDQGLEVLRSNLRMGAAAGGSDMLASVNEVEEYEDEDDADADEDMADAEVGEAKEPEQSSENGLHKSSLLPSAPQVEIDLPVQSNPFAPGVEGPSRAESPPKRKHEGADSNPPKRQEVEKATPAAEPARAAPSPQAQPADEADRDDDDSDVSVHLNMELEDDEDDEDEAAE</sequence>
<organism evidence="7 8">
    <name type="scientific">Purpureocillium lavendulum</name>
    <dbReference type="NCBI Taxonomy" id="1247861"/>
    <lineage>
        <taxon>Eukaryota</taxon>
        <taxon>Fungi</taxon>
        <taxon>Dikarya</taxon>
        <taxon>Ascomycota</taxon>
        <taxon>Pezizomycotina</taxon>
        <taxon>Sordariomycetes</taxon>
        <taxon>Hypocreomycetidae</taxon>
        <taxon>Hypocreales</taxon>
        <taxon>Ophiocordycipitaceae</taxon>
        <taxon>Purpureocillium</taxon>
    </lineage>
</organism>
<evidence type="ECO:0000256" key="1">
    <source>
        <dbReference type="ARBA" id="ARBA00004123"/>
    </source>
</evidence>
<feature type="compositionally biased region" description="Basic and acidic residues" evidence="5">
    <location>
        <begin position="726"/>
        <end position="740"/>
    </location>
</feature>
<protein>
    <recommendedName>
        <fullName evidence="3">Pre-rRNA-processing protein RIX1</fullName>
    </recommendedName>
</protein>
<dbReference type="PANTHER" id="PTHR34105">
    <property type="entry name" value="PROLINE-, GLUTAMIC ACID- AND LEUCINE-RICH PROTEIN 1"/>
    <property type="match status" value="1"/>
</dbReference>
<evidence type="ECO:0000313" key="8">
    <source>
        <dbReference type="Proteomes" id="UP001163105"/>
    </source>
</evidence>
<dbReference type="Pfam" id="PF08167">
    <property type="entry name" value="RIX1"/>
    <property type="match status" value="1"/>
</dbReference>